<evidence type="ECO:0000313" key="1">
    <source>
        <dbReference type="EMBL" id="QFT28258.1"/>
    </source>
</evidence>
<dbReference type="KEGG" id="vaq:FIV01_17850"/>
<organism evidence="1 2">
    <name type="scientific">Vibrio aquimaris</name>
    <dbReference type="NCBI Taxonomy" id="2587862"/>
    <lineage>
        <taxon>Bacteria</taxon>
        <taxon>Pseudomonadati</taxon>
        <taxon>Pseudomonadota</taxon>
        <taxon>Gammaproteobacteria</taxon>
        <taxon>Vibrionales</taxon>
        <taxon>Vibrionaceae</taxon>
        <taxon>Vibrio</taxon>
    </lineage>
</organism>
<name>A0A5P9CPS7_9VIBR</name>
<dbReference type="EMBL" id="CP045351">
    <property type="protein sequence ID" value="QFT28258.1"/>
    <property type="molecule type" value="Genomic_DNA"/>
</dbReference>
<geneLocation type="plasmid" evidence="2">
    <name>pthaf100_a</name>
</geneLocation>
<dbReference type="Proteomes" id="UP000326936">
    <property type="component" value="Plasmid pTHAF100_a"/>
</dbReference>
<reference evidence="1 2" key="1">
    <citation type="submission" date="2019-10" db="EMBL/GenBank/DDBJ databases">
        <title>Complete genome sequence of Vibrio sp. strain THAF100, isolated from non-filtered water from the water column of tank 6 of a marine aquarium containing stony-coral fragments. Water maintained at 26 degree C.</title>
        <authorList>
            <person name="Ruckert C."/>
            <person name="Franco A."/>
            <person name="Kalinowski J."/>
            <person name="Glaeser S."/>
        </authorList>
    </citation>
    <scope>NUCLEOTIDE SEQUENCE [LARGE SCALE GENOMIC DNA]</scope>
    <source>
        <strain evidence="1 2">THAF100</strain>
        <plasmid evidence="2">pthaf100_a</plasmid>
    </source>
</reference>
<evidence type="ECO:0000313" key="2">
    <source>
        <dbReference type="Proteomes" id="UP000326936"/>
    </source>
</evidence>
<dbReference type="AlphaFoldDB" id="A0A5P9CPS7"/>
<protein>
    <submittedName>
        <fullName evidence="1">Uncharacterized protein</fullName>
    </submittedName>
</protein>
<sequence>MLSANALAAGFCTIGDEFNILDKEAFNRLSEKNYTSFSEGITPEDLFPNAPNHFSAEPTDLSEAKYLYNNTSSLLEVGPESSVALEAEEASRLLSSIGRTASKVGGAALEVLGPIGDAVAVGLWARNVADAFEDESRTSYDRFATVMELVDWFGVLKLPQRSIDRHIMVNRWNNMAAGDHYSFKIHDDIVTRQDLRDKKHWASLAANQHKTIETIVKSYASDVALKYQAYYQESVKAQTLLSNKLITAVDQELNKTLYFKLGINKDGNRLFSSDIRSVCQSEVNAVYALYSQQRSNSLSPSTRQAINALSALKHCQNSVLEQAITKLDRLRSSDLSGLDRNALRKLYLRTLNAKKKIAETADNHVRIISTKLQSLMRSEGLQLIDKLFDAGAITNTNDFFKEQASRYAVDEMARSLLYRPATARELSSKVLVLQDSYEYCSRLGILGGDPNFRGCVEYTQVPAETRRFDPSQDEVVREIQVPEREYYYQLFNETLYTLIQNGWNPETEEQWLEQQILSYSEHQRNIKQNETSKAEVYRWLFDSRQQLGSDCIGEQSCAGWSASYLAKENLSRSSSLDDIARWLASYSGRSLYVHRKRVEKLDELIEPALENEWKATQGSQLYSYVYPNSFDIEKYAPFIASALKNSTLDVTNLSGNTLPLAKGIVKSHMAEALDLSKQNGADWLHAQLGDFQRYMAILHSQRSSLGRHVSAMQDNTPVLFAEMLPAHILRYLVSDLIPDSYDARLFGAIDALYDPSSELGQKITTLVSMSRMFNDVSNSGCESNFIAWKEALLSISKDPSLYWLSPISTWLNNVTYQKLTNQSIVEWGIMKQNDLGQDIHCSML</sequence>
<gene>
    <name evidence="1" type="ORF">FIV01_17850</name>
</gene>
<keyword evidence="1" id="KW-0614">Plasmid</keyword>
<proteinExistence type="predicted"/>
<accession>A0A5P9CPS7</accession>
<keyword evidence="2" id="KW-1185">Reference proteome</keyword>